<proteinExistence type="predicted"/>
<dbReference type="STRING" id="907931.GCA_000165675_01613"/>
<dbReference type="PROSITE" id="PS51462">
    <property type="entry name" value="NUDIX"/>
    <property type="match status" value="1"/>
</dbReference>
<feature type="domain" description="Nudix hydrolase" evidence="3">
    <location>
        <begin position="39"/>
        <end position="174"/>
    </location>
</feature>
<sequence length="184" mass="21147">MAEKETLIDAKVLYEGPIFDIETQAVQLASGQTAKRDIVRHVPAIAVLAFQDSDHIILERQWRATIGDFILEIPAGKLDQRDINDPIHAVRRELNEELRMHTDDIHQVMGFYETVGFSDAYMHLYTAHDLQPVPEDEQLPRDVGETMDLVTVSYDEMLAMFQRGELNDQKTITAFLYWAFIRGN</sequence>
<evidence type="ECO:0000313" key="5">
    <source>
        <dbReference type="Proteomes" id="UP000295681"/>
    </source>
</evidence>
<gene>
    <name evidence="4" type="ORF">C5L23_001314</name>
</gene>
<dbReference type="InterPro" id="IPR015797">
    <property type="entry name" value="NUDIX_hydrolase-like_dom_sf"/>
</dbReference>
<organism evidence="4 5">
    <name type="scientific">Leuconostoc fallax</name>
    <dbReference type="NCBI Taxonomy" id="1251"/>
    <lineage>
        <taxon>Bacteria</taxon>
        <taxon>Bacillati</taxon>
        <taxon>Bacillota</taxon>
        <taxon>Bacilli</taxon>
        <taxon>Lactobacillales</taxon>
        <taxon>Lactobacillaceae</taxon>
        <taxon>Leuconostoc</taxon>
    </lineage>
</organism>
<evidence type="ECO:0000256" key="1">
    <source>
        <dbReference type="ARBA" id="ARBA00001946"/>
    </source>
</evidence>
<dbReference type="PANTHER" id="PTHR11839:SF18">
    <property type="entry name" value="NUDIX HYDROLASE DOMAIN-CONTAINING PROTEIN"/>
    <property type="match status" value="1"/>
</dbReference>
<dbReference type="GO" id="GO:0006753">
    <property type="term" value="P:nucleoside phosphate metabolic process"/>
    <property type="evidence" value="ECO:0007669"/>
    <property type="project" value="TreeGrafter"/>
</dbReference>
<dbReference type="PANTHER" id="PTHR11839">
    <property type="entry name" value="UDP/ADP-SUGAR PYROPHOSPHATASE"/>
    <property type="match status" value="1"/>
</dbReference>
<dbReference type="Gene3D" id="3.90.79.10">
    <property type="entry name" value="Nucleoside Triphosphate Pyrophosphohydrolase"/>
    <property type="match status" value="1"/>
</dbReference>
<keyword evidence="2" id="KW-0378">Hydrolase</keyword>
<dbReference type="GO" id="GO:0016787">
    <property type="term" value="F:hydrolase activity"/>
    <property type="evidence" value="ECO:0007669"/>
    <property type="project" value="UniProtKB-KW"/>
</dbReference>
<dbReference type="GO" id="GO:0019693">
    <property type="term" value="P:ribose phosphate metabolic process"/>
    <property type="evidence" value="ECO:0007669"/>
    <property type="project" value="TreeGrafter"/>
</dbReference>
<name>A0A4R5N6T9_9LACO</name>
<dbReference type="Proteomes" id="UP000295681">
    <property type="component" value="Unassembled WGS sequence"/>
</dbReference>
<evidence type="ECO:0000259" key="3">
    <source>
        <dbReference type="PROSITE" id="PS51462"/>
    </source>
</evidence>
<dbReference type="RefSeq" id="WP_010007106.1">
    <property type="nucleotide sequence ID" value="NZ_JAGYGP010000001.1"/>
</dbReference>
<comment type="caution">
    <text evidence="4">The sequence shown here is derived from an EMBL/GenBank/DDBJ whole genome shotgun (WGS) entry which is preliminary data.</text>
</comment>
<evidence type="ECO:0000313" key="4">
    <source>
        <dbReference type="EMBL" id="TDG67515.1"/>
    </source>
</evidence>
<dbReference type="CDD" id="cd03424">
    <property type="entry name" value="NUDIX_ADPRase_Nudt5_UGPPase_Nudt14"/>
    <property type="match status" value="1"/>
</dbReference>
<dbReference type="EMBL" id="PUFI01000015">
    <property type="protein sequence ID" value="TDG67515.1"/>
    <property type="molecule type" value="Genomic_DNA"/>
</dbReference>
<comment type="cofactor">
    <cofactor evidence="1">
        <name>Mg(2+)</name>
        <dbReference type="ChEBI" id="CHEBI:18420"/>
    </cofactor>
</comment>
<dbReference type="InterPro" id="IPR000086">
    <property type="entry name" value="NUDIX_hydrolase_dom"/>
</dbReference>
<keyword evidence="5" id="KW-1185">Reference proteome</keyword>
<evidence type="ECO:0000256" key="2">
    <source>
        <dbReference type="ARBA" id="ARBA00022801"/>
    </source>
</evidence>
<reference evidence="4 5" key="1">
    <citation type="journal article" date="2019" name="Appl. Microbiol. Biotechnol.">
        <title>Uncovering carbohydrate metabolism through a genotype-phenotype association study of 56 lactic acid bacteria genomes.</title>
        <authorList>
            <person name="Buron-Moles G."/>
            <person name="Chailyan A."/>
            <person name="Dolejs I."/>
            <person name="Forster J."/>
            <person name="Miks M.H."/>
        </authorList>
    </citation>
    <scope>NUCLEOTIDE SEQUENCE [LARGE SCALE GENOMIC DNA]</scope>
    <source>
        <strain evidence="4 5">ATCC 700006</strain>
    </source>
</reference>
<dbReference type="AlphaFoldDB" id="A0A4R5N6T9"/>
<dbReference type="SUPFAM" id="SSF55811">
    <property type="entry name" value="Nudix"/>
    <property type="match status" value="1"/>
</dbReference>
<protein>
    <recommendedName>
        <fullName evidence="3">Nudix hydrolase domain-containing protein</fullName>
    </recommendedName>
</protein>
<accession>A0A4R5N6T9</accession>
<dbReference type="Pfam" id="PF00293">
    <property type="entry name" value="NUDIX"/>
    <property type="match status" value="1"/>
</dbReference>